<dbReference type="GO" id="GO:0030313">
    <property type="term" value="C:cell envelope"/>
    <property type="evidence" value="ECO:0007669"/>
    <property type="project" value="UniProtKB-SubCell"/>
</dbReference>
<keyword evidence="3 4" id="KW-0732">Signal</keyword>
<comment type="similarity">
    <text evidence="2">Belongs to the bacterial solute-binding protein 2 family.</text>
</comment>
<evidence type="ECO:0000313" key="7">
    <source>
        <dbReference type="Proteomes" id="UP000712157"/>
    </source>
</evidence>
<dbReference type="SUPFAM" id="SSF53822">
    <property type="entry name" value="Periplasmic binding protein-like I"/>
    <property type="match status" value="1"/>
</dbReference>
<feature type="domain" description="Periplasmic binding protein" evidence="5">
    <location>
        <begin position="43"/>
        <end position="301"/>
    </location>
</feature>
<evidence type="ECO:0000256" key="3">
    <source>
        <dbReference type="ARBA" id="ARBA00022729"/>
    </source>
</evidence>
<name>A0A949K4Z9_9FIRM</name>
<dbReference type="InterPro" id="IPR025997">
    <property type="entry name" value="SBP_2_dom"/>
</dbReference>
<gene>
    <name evidence="6" type="ORF">KTH89_21360</name>
</gene>
<comment type="subcellular location">
    <subcellularLocation>
        <location evidence="1">Cell envelope</location>
    </subcellularLocation>
</comment>
<dbReference type="AlphaFoldDB" id="A0A949K4Z9"/>
<keyword evidence="7" id="KW-1185">Reference proteome</keyword>
<dbReference type="GO" id="GO:0030246">
    <property type="term" value="F:carbohydrate binding"/>
    <property type="evidence" value="ECO:0007669"/>
    <property type="project" value="UniProtKB-ARBA"/>
</dbReference>
<dbReference type="PANTHER" id="PTHR46847:SF1">
    <property type="entry name" value="D-ALLOSE-BINDING PERIPLASMIC PROTEIN-RELATED"/>
    <property type="match status" value="1"/>
</dbReference>
<dbReference type="Pfam" id="PF13407">
    <property type="entry name" value="Peripla_BP_4"/>
    <property type="match status" value="1"/>
</dbReference>
<dbReference type="InterPro" id="IPR028082">
    <property type="entry name" value="Peripla_BP_I"/>
</dbReference>
<evidence type="ECO:0000259" key="5">
    <source>
        <dbReference type="Pfam" id="PF13407"/>
    </source>
</evidence>
<reference evidence="6" key="1">
    <citation type="submission" date="2021-06" db="EMBL/GenBank/DDBJ databases">
        <title>Description of novel taxa of the family Lachnospiraceae.</title>
        <authorList>
            <person name="Chaplin A.V."/>
            <person name="Sokolova S.R."/>
            <person name="Pikina A.P."/>
            <person name="Korzhanova M."/>
            <person name="Belova V."/>
            <person name="Korostin D."/>
            <person name="Efimov B.A."/>
        </authorList>
    </citation>
    <scope>NUCLEOTIDE SEQUENCE</scope>
    <source>
        <strain evidence="6">ASD5720</strain>
    </source>
</reference>
<dbReference type="Gene3D" id="3.40.50.2300">
    <property type="match status" value="2"/>
</dbReference>
<feature type="chain" id="PRO_5038941076" evidence="4">
    <location>
        <begin position="20"/>
        <end position="324"/>
    </location>
</feature>
<dbReference type="PANTHER" id="PTHR46847">
    <property type="entry name" value="D-ALLOSE-BINDING PERIPLASMIC PROTEIN-RELATED"/>
    <property type="match status" value="1"/>
</dbReference>
<evidence type="ECO:0000313" key="6">
    <source>
        <dbReference type="EMBL" id="MBU9739090.1"/>
    </source>
</evidence>
<dbReference type="RefSeq" id="WP_238723017.1">
    <property type="nucleotide sequence ID" value="NZ_JAHQCW010000049.1"/>
</dbReference>
<comment type="caution">
    <text evidence="6">The sequence shown here is derived from an EMBL/GenBank/DDBJ whole genome shotgun (WGS) entry which is preliminary data.</text>
</comment>
<feature type="signal peptide" evidence="4">
    <location>
        <begin position="1"/>
        <end position="19"/>
    </location>
</feature>
<evidence type="ECO:0000256" key="2">
    <source>
        <dbReference type="ARBA" id="ARBA00007639"/>
    </source>
</evidence>
<accession>A0A949K4Z9</accession>
<evidence type="ECO:0000256" key="1">
    <source>
        <dbReference type="ARBA" id="ARBA00004196"/>
    </source>
</evidence>
<protein>
    <submittedName>
        <fullName evidence="6">Substrate-binding domain-containing protein</fullName>
    </submittedName>
</protein>
<evidence type="ECO:0000256" key="4">
    <source>
        <dbReference type="SAM" id="SignalP"/>
    </source>
</evidence>
<proteinExistence type="inferred from homology"/>
<dbReference type="Proteomes" id="UP000712157">
    <property type="component" value="Unassembled WGS sequence"/>
</dbReference>
<dbReference type="EMBL" id="JAHQCW010000049">
    <property type="protein sequence ID" value="MBU9739090.1"/>
    <property type="molecule type" value="Genomic_DNA"/>
</dbReference>
<organism evidence="6 7">
    <name type="scientific">Diplocloster agilis</name>
    <dbReference type="NCBI Taxonomy" id="2850323"/>
    <lineage>
        <taxon>Bacteria</taxon>
        <taxon>Bacillati</taxon>
        <taxon>Bacillota</taxon>
        <taxon>Clostridia</taxon>
        <taxon>Lachnospirales</taxon>
        <taxon>Lachnospiraceae</taxon>
        <taxon>Diplocloster</taxon>
    </lineage>
</organism>
<dbReference type="PROSITE" id="PS51257">
    <property type="entry name" value="PROKAR_LIPOPROTEIN"/>
    <property type="match status" value="1"/>
</dbReference>
<sequence length="324" mass="35156">MKKTTAIFLVLILICGLTAGCGAKTDAGNASGKATSEGKSLRIGVCLFTKNDEWLADIADQFEKQCADKGYEVNIQDGNQENEKQVQQIENFIAKKYDAIVLSAADVEGILPAIDKCQEAGIPVIAIDTPIDHAWISTCISWDNYKSGQMLGEYAVKYIQENLADKNTVNLVMLDGTGYPHLEKRDEGFLDALKDIKNLDLVARQCTNGNRELSANVINNNIAKGIDIVYGVVDNHAWGAVTALQEAKAEKCAVLSCGGFGEEPFTALENDDPYYKAIIVVPPENIVEDSIAAVEKVLAGESVEPITNIDISLADHNNVKDFIK</sequence>